<dbReference type="KEGG" id="pary:A4V02_00255"/>
<protein>
    <recommendedName>
        <fullName evidence="2">Pyridoxal phosphate homeostasis protein</fullName>
        <shortName evidence="2">PLP homeostasis protein</shortName>
    </recommendedName>
</protein>
<dbReference type="CDD" id="cd00635">
    <property type="entry name" value="PLPDE_III_YBL036c_like"/>
    <property type="match status" value="1"/>
</dbReference>
<dbReference type="EMBL" id="CP015402">
    <property type="protein sequence ID" value="ANU62332.1"/>
    <property type="molecule type" value="Genomic_DNA"/>
</dbReference>
<dbReference type="PANTHER" id="PTHR10146:SF14">
    <property type="entry name" value="PYRIDOXAL PHOSPHATE HOMEOSTASIS PROTEIN"/>
    <property type="match status" value="1"/>
</dbReference>
<evidence type="ECO:0000313" key="7">
    <source>
        <dbReference type="Proteomes" id="UP000186351"/>
    </source>
</evidence>
<dbReference type="RefSeq" id="WP_068959732.1">
    <property type="nucleotide sequence ID" value="NZ_CAJTAP010000023.1"/>
</dbReference>
<accession>A0A1Z2XFH2</accession>
<dbReference type="AlphaFoldDB" id="A0A1B1S6A7"/>
<dbReference type="Gene3D" id="3.20.20.10">
    <property type="entry name" value="Alanine racemase"/>
    <property type="match status" value="1"/>
</dbReference>
<dbReference type="FunFam" id="3.20.20.10:FF:000018">
    <property type="entry name" value="Pyridoxal phosphate homeostasis protein"/>
    <property type="match status" value="1"/>
</dbReference>
<dbReference type="SUPFAM" id="SSF51419">
    <property type="entry name" value="PLP-binding barrel"/>
    <property type="match status" value="1"/>
</dbReference>
<proteinExistence type="inferred from homology"/>
<comment type="similarity">
    <text evidence="2 4">Belongs to the pyridoxal phosphate-binding protein YggS/PROSC family.</text>
</comment>
<sequence length="224" mass="24793">MPSVTSRLLDIQSRIPRGVTLVAVSKFHPVEAIREAYDAGQRDFGESRAQELAVKAPAMPEDVRWHFIGHLQTNKVRQIMPHVSLIHSIDSIRLLRIVDSEAARIGRTVDVLLQVHVAREETKFGFTPDELLAELPAQWQPADTSSVRVRGVMGMASLTDDNSRIAADFSEIARVFRELREGLFAGVATFDTISMGMSDDFGIAIDAGSTMVRIGTDIFGAREY</sequence>
<evidence type="ECO:0000256" key="3">
    <source>
        <dbReference type="PIRSR" id="PIRSR004848-1"/>
    </source>
</evidence>
<comment type="function">
    <text evidence="2">Pyridoxal 5'-phosphate (PLP)-binding protein, which is involved in PLP homeostasis.</text>
</comment>
<dbReference type="InterPro" id="IPR001608">
    <property type="entry name" value="Ala_racemase_N"/>
</dbReference>
<dbReference type="NCBIfam" id="TIGR00044">
    <property type="entry name" value="YggS family pyridoxal phosphate-dependent enzyme"/>
    <property type="match status" value="1"/>
</dbReference>
<name>A0A1B1S6A7_9BACT</name>
<dbReference type="Proteomes" id="UP000186351">
    <property type="component" value="Chromosome"/>
</dbReference>
<comment type="cofactor">
    <cofactor evidence="3">
        <name>pyridoxal 5'-phosphate</name>
        <dbReference type="ChEBI" id="CHEBI:597326"/>
    </cofactor>
</comment>
<dbReference type="HAMAP" id="MF_02087">
    <property type="entry name" value="PLP_homeostasis"/>
    <property type="match status" value="1"/>
</dbReference>
<evidence type="ECO:0000313" key="6">
    <source>
        <dbReference type="EMBL" id="ANU62332.1"/>
    </source>
</evidence>
<organism evidence="6 7">
    <name type="scientific">Muribaculum intestinale</name>
    <dbReference type="NCBI Taxonomy" id="1796646"/>
    <lineage>
        <taxon>Bacteria</taxon>
        <taxon>Pseudomonadati</taxon>
        <taxon>Bacteroidota</taxon>
        <taxon>Bacteroidia</taxon>
        <taxon>Bacteroidales</taxon>
        <taxon>Muribaculaceae</taxon>
        <taxon>Muribaculum</taxon>
    </lineage>
</organism>
<evidence type="ECO:0000256" key="1">
    <source>
        <dbReference type="ARBA" id="ARBA00022898"/>
    </source>
</evidence>
<gene>
    <name evidence="6" type="ORF">A4V02_00255</name>
</gene>
<evidence type="ECO:0000259" key="5">
    <source>
        <dbReference type="Pfam" id="PF01168"/>
    </source>
</evidence>
<dbReference type="OrthoDB" id="9804072at2"/>
<dbReference type="PIRSF" id="PIRSF004848">
    <property type="entry name" value="YBL036c_PLPDEIII"/>
    <property type="match status" value="1"/>
</dbReference>
<dbReference type="InterPro" id="IPR011078">
    <property type="entry name" value="PyrdxlP_homeostasis"/>
</dbReference>
<dbReference type="InterPro" id="IPR029066">
    <property type="entry name" value="PLP-binding_barrel"/>
</dbReference>
<dbReference type="GeneID" id="65535267"/>
<dbReference type="PROSITE" id="PS01211">
    <property type="entry name" value="UPF0001"/>
    <property type="match status" value="1"/>
</dbReference>
<feature type="domain" description="Alanine racemase N-terminal" evidence="5">
    <location>
        <begin position="7"/>
        <end position="222"/>
    </location>
</feature>
<dbReference type="Pfam" id="PF01168">
    <property type="entry name" value="Ala_racemase_N"/>
    <property type="match status" value="1"/>
</dbReference>
<feature type="modified residue" description="N6-(pyridoxal phosphate)lysine" evidence="2 3">
    <location>
        <position position="26"/>
    </location>
</feature>
<dbReference type="PANTHER" id="PTHR10146">
    <property type="entry name" value="PROLINE SYNTHETASE CO-TRANSCRIBED BACTERIAL HOMOLOG PROTEIN"/>
    <property type="match status" value="1"/>
</dbReference>
<accession>A0A1B1S6A7</accession>
<evidence type="ECO:0000256" key="4">
    <source>
        <dbReference type="RuleBase" id="RU004514"/>
    </source>
</evidence>
<evidence type="ECO:0000256" key="2">
    <source>
        <dbReference type="HAMAP-Rule" id="MF_02087"/>
    </source>
</evidence>
<keyword evidence="7" id="KW-1185">Reference proteome</keyword>
<dbReference type="GO" id="GO:0030170">
    <property type="term" value="F:pyridoxal phosphate binding"/>
    <property type="evidence" value="ECO:0007669"/>
    <property type="project" value="UniProtKB-UniRule"/>
</dbReference>
<reference evidence="7" key="1">
    <citation type="submission" date="2016-04" db="EMBL/GenBank/DDBJ databases">
        <title>Complete Genome Sequences of Twelve Strains of a Stable Defined Moderately Diverse Mouse Microbiota 2 (sDMDMm2).</title>
        <authorList>
            <person name="Uchimura Y."/>
            <person name="Wyss M."/>
            <person name="Brugiroux S."/>
            <person name="Limenitakis J.P."/>
            <person name="Stecher B."/>
            <person name="McCoy K.D."/>
            <person name="Macpherson A.J."/>
        </authorList>
    </citation>
    <scope>NUCLEOTIDE SEQUENCE [LARGE SCALE GENOMIC DNA]</scope>
    <source>
        <strain evidence="7">YL27</strain>
    </source>
</reference>
<keyword evidence="1 2" id="KW-0663">Pyridoxal phosphate</keyword>
<dbReference type="STRING" id="1796646.A4V02_00255"/>